<feature type="compositionally biased region" description="Basic residues" evidence="1">
    <location>
        <begin position="1320"/>
        <end position="1332"/>
    </location>
</feature>
<feature type="compositionally biased region" description="Gly residues" evidence="1">
    <location>
        <begin position="2719"/>
        <end position="2732"/>
    </location>
</feature>
<evidence type="ECO:0000259" key="2">
    <source>
        <dbReference type="SMART" id="SM01220"/>
    </source>
</evidence>
<evidence type="ECO:0000256" key="1">
    <source>
        <dbReference type="SAM" id="MobiDB-lite"/>
    </source>
</evidence>
<feature type="compositionally biased region" description="Low complexity" evidence="1">
    <location>
        <begin position="1493"/>
        <end position="1504"/>
    </location>
</feature>
<dbReference type="EMBL" id="CAJQZP010000738">
    <property type="protein sequence ID" value="CAG4981916.1"/>
    <property type="molecule type" value="Genomic_DNA"/>
</dbReference>
<feature type="region of interest" description="Disordered" evidence="1">
    <location>
        <begin position="1217"/>
        <end position="1527"/>
    </location>
</feature>
<feature type="compositionally biased region" description="Basic and acidic residues" evidence="1">
    <location>
        <begin position="1333"/>
        <end position="1343"/>
    </location>
</feature>
<feature type="compositionally biased region" description="Low complexity" evidence="1">
    <location>
        <begin position="1227"/>
        <end position="1239"/>
    </location>
</feature>
<feature type="compositionally biased region" description="Basic residues" evidence="1">
    <location>
        <begin position="1932"/>
        <end position="1948"/>
    </location>
</feature>
<feature type="region of interest" description="Disordered" evidence="1">
    <location>
        <begin position="260"/>
        <end position="281"/>
    </location>
</feature>
<dbReference type="Pfam" id="PF25039">
    <property type="entry name" value="BLTP1_M"/>
    <property type="match status" value="1"/>
</dbReference>
<feature type="region of interest" description="Disordered" evidence="1">
    <location>
        <begin position="1922"/>
        <end position="1981"/>
    </location>
</feature>
<feature type="region of interest" description="Disordered" evidence="1">
    <location>
        <begin position="576"/>
        <end position="607"/>
    </location>
</feature>
<dbReference type="OrthoDB" id="6931298at2759"/>
<feature type="compositionally biased region" description="Low complexity" evidence="1">
    <location>
        <begin position="1517"/>
        <end position="1527"/>
    </location>
</feature>
<feature type="compositionally biased region" description="Polar residues" evidence="1">
    <location>
        <begin position="398"/>
        <end position="423"/>
    </location>
</feature>
<dbReference type="Proteomes" id="UP000691718">
    <property type="component" value="Unassembled WGS sequence"/>
</dbReference>
<dbReference type="PANTHER" id="PTHR31640:SF1">
    <property type="entry name" value="BRIDGE-LIKE LIPID TRANSFER PROTEIN FAMILY MEMBER 1"/>
    <property type="match status" value="1"/>
</dbReference>
<feature type="compositionally biased region" description="Gly residues" evidence="1">
    <location>
        <begin position="594"/>
        <end position="603"/>
    </location>
</feature>
<dbReference type="GO" id="GO:0048488">
    <property type="term" value="P:synaptic vesicle endocytosis"/>
    <property type="evidence" value="ECO:0007669"/>
    <property type="project" value="TreeGrafter"/>
</dbReference>
<dbReference type="GO" id="GO:0098793">
    <property type="term" value="C:presynapse"/>
    <property type="evidence" value="ECO:0007669"/>
    <property type="project" value="GOC"/>
</dbReference>
<feature type="compositionally biased region" description="Low complexity" evidence="1">
    <location>
        <begin position="453"/>
        <end position="463"/>
    </location>
</feature>
<evidence type="ECO:0000313" key="4">
    <source>
        <dbReference type="Proteomes" id="UP000691718"/>
    </source>
</evidence>
<reference evidence="3" key="1">
    <citation type="submission" date="2021-04" db="EMBL/GenBank/DDBJ databases">
        <authorList>
            <person name="Tunstrom K."/>
        </authorList>
    </citation>
    <scope>NUCLEOTIDE SEQUENCE</scope>
</reference>
<feature type="compositionally biased region" description="Basic and acidic residues" evidence="1">
    <location>
        <begin position="1258"/>
        <end position="1270"/>
    </location>
</feature>
<feature type="compositionally biased region" description="Basic residues" evidence="1">
    <location>
        <begin position="1395"/>
        <end position="1421"/>
    </location>
</feature>
<dbReference type="InterPro" id="IPR056742">
    <property type="entry name" value="BLTP1_C"/>
</dbReference>
<feature type="region of interest" description="Disordered" evidence="1">
    <location>
        <begin position="1614"/>
        <end position="1639"/>
    </location>
</feature>
<feature type="compositionally biased region" description="Basic residues" evidence="1">
    <location>
        <begin position="1445"/>
        <end position="1467"/>
    </location>
</feature>
<keyword evidence="4" id="KW-1185">Reference proteome</keyword>
<feature type="domain" description="Bridge-like lipid transfer protein family member 1 C-terminal" evidence="2">
    <location>
        <begin position="1972"/>
        <end position="2903"/>
    </location>
</feature>
<feature type="compositionally biased region" description="Basic residues" evidence="1">
    <location>
        <begin position="1505"/>
        <end position="1516"/>
    </location>
</feature>
<dbReference type="InterPro" id="IPR033616">
    <property type="entry name" value="BLTP1"/>
</dbReference>
<feature type="compositionally biased region" description="Low complexity" evidence="1">
    <location>
        <begin position="1344"/>
        <end position="1360"/>
    </location>
</feature>
<feature type="compositionally biased region" description="Basic and acidic residues" evidence="1">
    <location>
        <begin position="1428"/>
        <end position="1444"/>
    </location>
</feature>
<accession>A0A8S3WXL1</accession>
<protein>
    <submittedName>
        <fullName evidence="3">(apollo) hypothetical protein</fullName>
    </submittedName>
</protein>
<feature type="compositionally biased region" description="Basic and acidic residues" evidence="1">
    <location>
        <begin position="1922"/>
        <end position="1931"/>
    </location>
</feature>
<sequence>MPDADTITHRYDTTVGYAGHVVTHVAYDSQLAPRCWRTMDLLLDLYANMPDADTITHRYDTTVGYAGHVVTHVAYDSQLAPRCWRTMYLLLDLYANMPDAVTITHRYDTTVGYAGHEVTHVAYNSQLVPRCWRTMYLLLDLYANMPDAVTITHRYDTTVGYAGHVVTHVAYDSQLAPRCWRTMYLQPDLYANMLDAVTITHRYDTTVGYAGHVVSHVVYNSQLAPRCWRTMYLLLDLYANMPDADTITHGFSVSAELPEQYRQPRVRPSSREQNTSNSSSSAAGMGIVVVGIARMHRTRLLASLSGLKLEAELTSLQGSLSASRTQQCALSGNLGRAMIVLLEGVAPHQQTVVRVSVGKSGVLYSWEGGRTGAAAVLSVGGVRVDLPQHPVALHGVMTRSSRQLSSTLQELGVTRTSSRQSRNPPGVPPPSNGQAGAGPGTAAAGAGAGGTGLQAEAGTAATETEAESRPPRSTRPVTAPRHEPLLQPLQLQFTIMLQSLSITAALLPSLQAQYKMEQVHSTGVTGLKAHFTVDLPTHSLSFATKLQVTEANIPAAASVALPAVSCRARVLGAECGESGDGREVEEDGEAGETVEGGEGGKAPGRGECGEEGVVLRAGRYLAATADIGLFEHTLSTDLLNHLVFVQKVFMKEVNEVVQKVYGGEKPVPLWNEEEASSSALNRILFSLIIRIKRIQLTATTPSNSALRLETGAVELELSNRVQNVPHHELRLFARAQVDVNLSLGQLIRNAMFEEAEPEFQQYAFFNTRISMRNAFQEELTSGEGVGAGDEEEKEVVLITLKRPLVYVQPVAVDKAILVWLNYKNAYEYWNEKRLSLNKEVLTATQQVFEKVQLTSQITTPHLSTLFLQLNVDDIGICLPLNQPPVATWGRGVYEPESRGAVVVTLESTSISACSSGSLVSKGRFVGLCLRFASDFEASLDDWKPEAAETTSNVCCVSEGTYEVCSRTTAARRHENAKWFLNVSWQMEGVDIHLDVNVGKQLSALGHTLTMITGFEEEDPYQKMDSYESDFDDEADNSKGSQESIVYRRKYTEQLPAFVLDPRLDARARCKLVEQEMREQARIICDLRALGASHATVEHELRRLHELEALVFKDFRRDMIQKLRRQSVRASSITKGKLGLGSNRSQSFVAHPPPSERRDIDGVIEASLGSSVPVGSVGSVVSVGSVETVGNVGDSGETLLLGDEDRLADIIEAGSWSSMESEPLTGPSRSMSLRARSSAAGAGGTPGVQRQSSLPAPWPDRKDSQPRRRNEPAPGTNTHRTNTHRTNTHRTNTHRTNTHSTNTHRTNTHRTNTHSTNTHRTNTHRSNTHRTNTHRTDTHRKDTHSTNTHRTNTHRTNTYRTNTHRTDTHRTNTHSTNTHRTNTHRTNTHSTNTHRTNTHRFKTHRTNTHRTNTHRSNTHRTNTHSTNTHRTDTHRTDTHRTDTHRTNTHRTNTHRTNTHRTNTHRTNTHRTDTHCTNTHRPNTHRTNTHRTNTHRTNTQSTNTHRTNTHRTNTHRTNMHSTNTHRTNTHCTDTHCTDTYRTDTHRTDTHRTDTHRTNTHRFRQVCTAYKGVRQRGRHEDQRVARARGALDVGRAGGRRGCGGGCGRGALWGAAGGAVGAGSETSSPGARRKPRLPPAPDLTVFRVPGLQLKVHYESKTLPEDVASPQPLCSSARKVGTKKAALFAWITLQSIPEETIISPHILEFLEQTLEPIPTKASFSAPTPDAESAPRSKSAEYASYGQYVYASFPVDVIVHFHTRPSAFRFSCLPASRVECLLQLPSLRIVFSSKRAGDEEMAEPAVAMGGLSVTGCLADFSVYIFHPYGGKKSSLKEAQWSPLADTERKDSLSVNVEFVKFHLSRSRKLDFQTDQDQSKATVRFSTIVDVGSAWFKYDMRRLGEILAFPKAWYRRSIVRRMFLGDVSVHQERQDRHDRHDRHERHDRHDRHERHAHAEANSNAPVSPVLPQREKTKAVETPKPKETKTSGAAWETLVLFAVNFTRLNVHMNMGNVMGNVSWQSRSLGASGRLSIGSTQRRHMVVRVELGGSALDARGGIVGGAISLASMRAHLHVDEEPGRNPGHVCGVQLAALELRLEYMGAGVLLARVSRLRAALRDEWLARTRARPPRARHNPRYVARSTLQLQYMGAGVLLARVSWLRAALRDEWLARTRVRPPRVRHNLRYAPCGTLQLQYMGAGVLLARVSWLRAALRDEWLARTRVRPPRARHNPRYVPCGTLQLQYMGAGVLLARVSRLRAALRDEWLARTRVRPPRARHNPRYVPRGTLQLQYMGAGVLLARVSRLRAALRDEWLARTRVRPPRARHNPRYVPCGTLQLQYMGAGVLLARVSRLRDALRDEWLARTRVRPPRARHNPRYVPCGTLQLQYMGAGVLLARVSRLRAALRDEWLARTRARPPRALHNLRYAPCGTLQLQYMGAGVLLARVCVMVWPAIILLHGTLSWHQLQILMSRSTTPDLLKMQLKLEEFFTQQFKSSKRVFSSLHPNYAAARRDKREPIANPTNEQQQQQQQQQQQELRHHRHWQRVLRLVSGMQLSTLPAPLPANGTVLGGTMELHGTNISLGCFHGNSMKAKSWALFSLKDPCISFATEAQQLETEEVPEELEVQAVQSLTASLGAAGAASGGGAGAGAGAGGGAGGHQSVATVVRMTRSLLFPPQFKTLREWFLYAFAESEIDAIEQFPSLEAAGGSTGAGNTGSTERERGKASGGGSTSGSSSGGGERHVREVIFALPALQLHLRTRHLQRAQTPTENDEKPIVECSFITEFEDHIFVSVDAEAFLFLHDLISSYIKEKDRIMPVGGRSSTSSTSNAEVVAPQDYREYRCVTWHLEPTVRLLSWAGKSIEPYGVDYILQKLGFSHARTTIPKWLQRGALDPLDALLAAVLLRLVAAVPHAKRTPQPPRP</sequence>
<dbReference type="InterPro" id="IPR056741">
    <property type="entry name" value="BLTP1_M"/>
</dbReference>
<proteinExistence type="predicted"/>
<evidence type="ECO:0000313" key="3">
    <source>
        <dbReference type="EMBL" id="CAG4981916.1"/>
    </source>
</evidence>
<feature type="compositionally biased region" description="Basic residues" evidence="1">
    <location>
        <begin position="1280"/>
        <end position="1296"/>
    </location>
</feature>
<feature type="region of interest" description="Disordered" evidence="1">
    <location>
        <begin position="397"/>
        <end position="481"/>
    </location>
</feature>
<feature type="compositionally biased region" description="Acidic residues" evidence="1">
    <location>
        <begin position="583"/>
        <end position="592"/>
    </location>
</feature>
<feature type="compositionally biased region" description="Low complexity" evidence="1">
    <location>
        <begin position="271"/>
        <end position="281"/>
    </location>
</feature>
<dbReference type="SMART" id="SM01220">
    <property type="entry name" value="FSA_C"/>
    <property type="match status" value="1"/>
</dbReference>
<organism evidence="3 4">
    <name type="scientific">Parnassius apollo</name>
    <name type="common">Apollo butterfly</name>
    <name type="synonym">Papilio apollo</name>
    <dbReference type="NCBI Taxonomy" id="110799"/>
    <lineage>
        <taxon>Eukaryota</taxon>
        <taxon>Metazoa</taxon>
        <taxon>Ecdysozoa</taxon>
        <taxon>Arthropoda</taxon>
        <taxon>Hexapoda</taxon>
        <taxon>Insecta</taxon>
        <taxon>Pterygota</taxon>
        <taxon>Neoptera</taxon>
        <taxon>Endopterygota</taxon>
        <taxon>Lepidoptera</taxon>
        <taxon>Glossata</taxon>
        <taxon>Ditrysia</taxon>
        <taxon>Papilionoidea</taxon>
        <taxon>Papilionidae</taxon>
        <taxon>Parnassiinae</taxon>
        <taxon>Parnassini</taxon>
        <taxon>Parnassius</taxon>
        <taxon>Parnassius</taxon>
    </lineage>
</organism>
<feature type="compositionally biased region" description="Basic residues" evidence="1">
    <location>
        <begin position="1480"/>
        <end position="1492"/>
    </location>
</feature>
<dbReference type="Pfam" id="PF25040">
    <property type="entry name" value="BLTP1_C"/>
    <property type="match status" value="4"/>
</dbReference>
<feature type="compositionally biased region" description="Basic and acidic residues" evidence="1">
    <location>
        <begin position="1965"/>
        <end position="1981"/>
    </location>
</feature>
<feature type="region of interest" description="Disordered" evidence="1">
    <location>
        <begin position="2698"/>
        <end position="2734"/>
    </location>
</feature>
<comment type="caution">
    <text evidence="3">The sequence shown here is derived from an EMBL/GenBank/DDBJ whole genome shotgun (WGS) entry which is preliminary data.</text>
</comment>
<dbReference type="PANTHER" id="PTHR31640">
    <property type="entry name" value="TRANSMEMBRANE PROTEIN KIAA1109"/>
    <property type="match status" value="1"/>
</dbReference>
<gene>
    <name evidence="3" type="ORF">PAPOLLO_LOCUS10341</name>
</gene>
<name>A0A8S3WXL1_PARAO</name>